<dbReference type="InterPro" id="IPR027417">
    <property type="entry name" value="P-loop_NTPase"/>
</dbReference>
<dbReference type="EMBL" id="VXIS01000391">
    <property type="protein sequence ID" value="KAA8893903.1"/>
    <property type="molecule type" value="Genomic_DNA"/>
</dbReference>
<feature type="region of interest" description="Disordered" evidence="1">
    <location>
        <begin position="36"/>
        <end position="63"/>
    </location>
</feature>
<proteinExistence type="predicted"/>
<dbReference type="GO" id="GO:0005524">
    <property type="term" value="F:ATP binding"/>
    <property type="evidence" value="ECO:0007669"/>
    <property type="project" value="InterPro"/>
</dbReference>
<feature type="domain" description="ATPase" evidence="2">
    <location>
        <begin position="125"/>
        <end position="331"/>
    </location>
</feature>
<comment type="caution">
    <text evidence="3">The sequence shown here is derived from an EMBL/GenBank/DDBJ whole genome shotgun (WGS) entry which is preliminary data.</text>
</comment>
<organism evidence="3 4">
    <name type="scientific">Sphaerosporella brunnea</name>
    <dbReference type="NCBI Taxonomy" id="1250544"/>
    <lineage>
        <taxon>Eukaryota</taxon>
        <taxon>Fungi</taxon>
        <taxon>Dikarya</taxon>
        <taxon>Ascomycota</taxon>
        <taxon>Pezizomycotina</taxon>
        <taxon>Pezizomycetes</taxon>
        <taxon>Pezizales</taxon>
        <taxon>Pyronemataceae</taxon>
        <taxon>Sphaerosporella</taxon>
    </lineage>
</organism>
<dbReference type="InterPro" id="IPR011579">
    <property type="entry name" value="ATPase_dom"/>
</dbReference>
<reference evidence="3 4" key="1">
    <citation type="submission" date="2019-09" db="EMBL/GenBank/DDBJ databases">
        <title>Draft genome of the ectomycorrhizal ascomycete Sphaerosporella brunnea.</title>
        <authorList>
            <consortium name="DOE Joint Genome Institute"/>
            <person name="Benucci G.M."/>
            <person name="Marozzi G."/>
            <person name="Antonielli L."/>
            <person name="Sanchez S."/>
            <person name="Marco P."/>
            <person name="Wang X."/>
            <person name="Falini L.B."/>
            <person name="Barry K."/>
            <person name="Haridas S."/>
            <person name="Lipzen A."/>
            <person name="Labutti K."/>
            <person name="Grigoriev I.V."/>
            <person name="Murat C."/>
            <person name="Martin F."/>
            <person name="Albertini E."/>
            <person name="Donnini D."/>
            <person name="Bonito G."/>
        </authorList>
    </citation>
    <scope>NUCLEOTIDE SEQUENCE [LARGE SCALE GENOMIC DNA]</scope>
    <source>
        <strain evidence="3 4">Sb_GMNB300</strain>
    </source>
</reference>
<dbReference type="AlphaFoldDB" id="A0A5J5EFI8"/>
<evidence type="ECO:0000259" key="2">
    <source>
        <dbReference type="Pfam" id="PF01637"/>
    </source>
</evidence>
<evidence type="ECO:0000313" key="4">
    <source>
        <dbReference type="Proteomes" id="UP000326924"/>
    </source>
</evidence>
<evidence type="ECO:0000256" key="1">
    <source>
        <dbReference type="SAM" id="MobiDB-lite"/>
    </source>
</evidence>
<dbReference type="OrthoDB" id="511599at2759"/>
<accession>A0A5J5EFI8</accession>
<dbReference type="Proteomes" id="UP000326924">
    <property type="component" value="Unassembled WGS sequence"/>
</dbReference>
<dbReference type="Gene3D" id="3.40.50.300">
    <property type="entry name" value="P-loop containing nucleotide triphosphate hydrolases"/>
    <property type="match status" value="1"/>
</dbReference>
<gene>
    <name evidence="3" type="ORF">FN846DRAFT_976937</name>
</gene>
<keyword evidence="4" id="KW-1185">Reference proteome</keyword>
<dbReference type="SUPFAM" id="SSF52540">
    <property type="entry name" value="P-loop containing nucleoside triphosphate hydrolases"/>
    <property type="match status" value="1"/>
</dbReference>
<protein>
    <recommendedName>
        <fullName evidence="2">ATPase domain-containing protein</fullName>
    </recommendedName>
</protein>
<dbReference type="InParanoid" id="A0A5J5EFI8"/>
<dbReference type="Pfam" id="PF01637">
    <property type="entry name" value="ATPase_2"/>
    <property type="match status" value="1"/>
</dbReference>
<name>A0A5J5EFI8_9PEZI</name>
<sequence>MIRFLGFPSAVGVGGSAVRPVTYRLQPGRFPRRYHTLGDKSKFNSGHQQKQSGKKNGGSNHGDEWRQTVQGLFRKLSIGLCSYGTLEFLYTIWFNHQRPLWMLEKMENPEPFEMKEFFPRPDVQQRIDALLKRHNGQYDVIVGPRGTGKTTVVRKMAAETSGVVYVYIHDAGDKTVLKLEKELRSALGWWPKKKSSFEALAGLMGVNFAEDPSGRSGDQDEPDMVIIQMLDDFAHAAHRFEERHKHKIAVVVFDNINVLAKQSPSFFSVLQGIAKEAADRRLFKVIFVSSDGRAPSLFQAASAWSRGAISLRIDCLSHDDALKFLQQGSINKAKAEEILKKCPARILDLKIMCMKKIGQSMR</sequence>
<evidence type="ECO:0000313" key="3">
    <source>
        <dbReference type="EMBL" id="KAA8893903.1"/>
    </source>
</evidence>